<dbReference type="EMBL" id="ATHI01000003">
    <property type="protein sequence ID" value="EPR35565.1"/>
    <property type="molecule type" value="Genomic_DNA"/>
</dbReference>
<dbReference type="AlphaFoldDB" id="S7TG25"/>
<protein>
    <recommendedName>
        <fullName evidence="4">phosphoglycolate phosphatase</fullName>
        <ecNumber evidence="4">3.1.3.18</ecNumber>
    </recommendedName>
</protein>
<keyword evidence="6" id="KW-1185">Reference proteome</keyword>
<accession>S7TG25</accession>
<sequence>MTVSGDAQVAWSDIRAVVLDLDGTLYRQRPLRLGMATELAAGLLIGRVSLKTLRAILFFRQLRERLAEHETQDAAWRQYVDTAKAFDLSPAEVRDIVAEWIQRRPLKYLSMSAIRPAKDFVLALKKRGFKTAVLSDYPTHAKLARLGIEVDAQGCTLDAESSMLKPHPGALLDMLRRLEVLPENTLVVGDRDRRDGEMAHRAGCAYHRARSARCFRKLLASLDQHHGAHA</sequence>
<evidence type="ECO:0000313" key="5">
    <source>
        <dbReference type="EMBL" id="EPR35565.1"/>
    </source>
</evidence>
<evidence type="ECO:0000313" key="6">
    <source>
        <dbReference type="Proteomes" id="UP000014975"/>
    </source>
</evidence>
<dbReference type="GO" id="GO:0005829">
    <property type="term" value="C:cytosol"/>
    <property type="evidence" value="ECO:0007669"/>
    <property type="project" value="TreeGrafter"/>
</dbReference>
<dbReference type="GO" id="GO:0006281">
    <property type="term" value="P:DNA repair"/>
    <property type="evidence" value="ECO:0007669"/>
    <property type="project" value="TreeGrafter"/>
</dbReference>
<dbReference type="PANTHER" id="PTHR43434:SF1">
    <property type="entry name" value="PHOSPHOGLYCOLATE PHOSPHATASE"/>
    <property type="match status" value="1"/>
</dbReference>
<keyword evidence="5" id="KW-0378">Hydrolase</keyword>
<gene>
    <name evidence="5" type="ORF">dsat_1906</name>
</gene>
<dbReference type="InterPro" id="IPR006439">
    <property type="entry name" value="HAD-SF_hydro_IA"/>
</dbReference>
<reference evidence="5 6" key="1">
    <citation type="journal article" date="2013" name="Genome Announc.">
        <title>Draft genome sequences for three mercury-methylating, sulfate-reducing bacteria.</title>
        <authorList>
            <person name="Brown S.D."/>
            <person name="Hurt R.A.Jr."/>
            <person name="Gilmour C.C."/>
            <person name="Elias D.A."/>
        </authorList>
    </citation>
    <scope>NUCLEOTIDE SEQUENCE [LARGE SCALE GENOMIC DNA]</scope>
    <source>
        <strain evidence="5 6">DSM 16529</strain>
    </source>
</reference>
<dbReference type="SFLD" id="SFLDG01129">
    <property type="entry name" value="C1.5:_HAD__Beta-PGM__Phosphata"/>
    <property type="match status" value="1"/>
</dbReference>
<organism evidence="5 6">
    <name type="scientific">Alkalidesulfovibrio alkalitolerans DSM 16529</name>
    <dbReference type="NCBI Taxonomy" id="1121439"/>
    <lineage>
        <taxon>Bacteria</taxon>
        <taxon>Pseudomonadati</taxon>
        <taxon>Thermodesulfobacteriota</taxon>
        <taxon>Desulfovibrionia</taxon>
        <taxon>Desulfovibrionales</taxon>
        <taxon>Desulfovibrionaceae</taxon>
        <taxon>Alkalidesulfovibrio</taxon>
    </lineage>
</organism>
<dbReference type="PRINTS" id="PR00413">
    <property type="entry name" value="HADHALOGNASE"/>
</dbReference>
<dbReference type="PATRIC" id="fig|1121439.3.peg.293"/>
<dbReference type="SUPFAM" id="SSF56784">
    <property type="entry name" value="HAD-like"/>
    <property type="match status" value="1"/>
</dbReference>
<comment type="caution">
    <text evidence="5">The sequence shown here is derived from an EMBL/GenBank/DDBJ whole genome shotgun (WGS) entry which is preliminary data.</text>
</comment>
<dbReference type="EC" id="3.1.3.18" evidence="4"/>
<dbReference type="eggNOG" id="COG0546">
    <property type="taxonomic scope" value="Bacteria"/>
</dbReference>
<dbReference type="Proteomes" id="UP000014975">
    <property type="component" value="Unassembled WGS sequence"/>
</dbReference>
<name>S7TG25_9BACT</name>
<dbReference type="GO" id="GO:0008967">
    <property type="term" value="F:phosphoglycolate phosphatase activity"/>
    <property type="evidence" value="ECO:0007669"/>
    <property type="project" value="UniProtKB-EC"/>
</dbReference>
<dbReference type="SFLD" id="SFLDS00003">
    <property type="entry name" value="Haloacid_Dehalogenase"/>
    <property type="match status" value="1"/>
</dbReference>
<comment type="catalytic activity">
    <reaction evidence="1">
        <text>2-phosphoglycolate + H2O = glycolate + phosphate</text>
        <dbReference type="Rhea" id="RHEA:14369"/>
        <dbReference type="ChEBI" id="CHEBI:15377"/>
        <dbReference type="ChEBI" id="CHEBI:29805"/>
        <dbReference type="ChEBI" id="CHEBI:43474"/>
        <dbReference type="ChEBI" id="CHEBI:58033"/>
        <dbReference type="EC" id="3.1.3.18"/>
    </reaction>
</comment>
<evidence type="ECO:0000256" key="4">
    <source>
        <dbReference type="ARBA" id="ARBA00013078"/>
    </source>
</evidence>
<proteinExistence type="inferred from homology"/>
<dbReference type="STRING" id="1121439.dsat_1906"/>
<dbReference type="InterPro" id="IPR050155">
    <property type="entry name" value="HAD-like_hydrolase_sf"/>
</dbReference>
<comment type="similarity">
    <text evidence="3">Belongs to the HAD-like hydrolase superfamily. CbbY/CbbZ/Gph/YieH family.</text>
</comment>
<evidence type="ECO:0000256" key="2">
    <source>
        <dbReference type="ARBA" id="ARBA00004818"/>
    </source>
</evidence>
<dbReference type="Gene3D" id="3.40.50.1000">
    <property type="entry name" value="HAD superfamily/HAD-like"/>
    <property type="match status" value="1"/>
</dbReference>
<dbReference type="Pfam" id="PF00702">
    <property type="entry name" value="Hydrolase"/>
    <property type="match status" value="1"/>
</dbReference>
<evidence type="ECO:0000256" key="3">
    <source>
        <dbReference type="ARBA" id="ARBA00006171"/>
    </source>
</evidence>
<dbReference type="InterPro" id="IPR023214">
    <property type="entry name" value="HAD_sf"/>
</dbReference>
<comment type="pathway">
    <text evidence="2">Organic acid metabolism; glycolate biosynthesis; glycolate from 2-phosphoglycolate: step 1/1.</text>
</comment>
<evidence type="ECO:0000256" key="1">
    <source>
        <dbReference type="ARBA" id="ARBA00000830"/>
    </source>
</evidence>
<dbReference type="InterPro" id="IPR036412">
    <property type="entry name" value="HAD-like_sf"/>
</dbReference>
<dbReference type="PANTHER" id="PTHR43434">
    <property type="entry name" value="PHOSPHOGLYCOLATE PHOSPHATASE"/>
    <property type="match status" value="1"/>
</dbReference>